<reference evidence="11 12" key="2">
    <citation type="submission" date="2018-11" db="EMBL/GenBank/DDBJ databases">
        <authorList>
            <consortium name="Pathogen Informatics"/>
        </authorList>
    </citation>
    <scope>NUCLEOTIDE SEQUENCE [LARGE SCALE GENOMIC DNA]</scope>
    <source>
        <strain evidence="11 12">MHpl1</strain>
    </source>
</reference>
<dbReference type="PANTHER" id="PTHR11214:SF349">
    <property type="entry name" value="BETA-1,3-GALACTOSYLTRANSFERASE BRN"/>
    <property type="match status" value="1"/>
</dbReference>
<dbReference type="EC" id="2.4.1.-" evidence="10"/>
<comment type="similarity">
    <text evidence="2 10">Belongs to the glycosyltransferase 31 family.</text>
</comment>
<evidence type="ECO:0000256" key="3">
    <source>
        <dbReference type="ARBA" id="ARBA00022676"/>
    </source>
</evidence>
<evidence type="ECO:0000256" key="5">
    <source>
        <dbReference type="ARBA" id="ARBA00022692"/>
    </source>
</evidence>
<dbReference type="Gene3D" id="3.90.550.50">
    <property type="match status" value="1"/>
</dbReference>
<dbReference type="PANTHER" id="PTHR11214">
    <property type="entry name" value="BETA-1,3-N-ACETYLGLUCOSAMINYLTRANSFERASE"/>
    <property type="match status" value="1"/>
</dbReference>
<keyword evidence="5" id="KW-0812">Transmembrane</keyword>
<dbReference type="InterPro" id="IPR002659">
    <property type="entry name" value="Glyco_trans_31"/>
</dbReference>
<evidence type="ECO:0000256" key="10">
    <source>
        <dbReference type="RuleBase" id="RU363063"/>
    </source>
</evidence>
<keyword evidence="4" id="KW-0808">Transferase</keyword>
<dbReference type="OrthoDB" id="5957813at2759"/>
<dbReference type="Pfam" id="PF01762">
    <property type="entry name" value="Galactosyl_T"/>
    <property type="match status" value="1"/>
</dbReference>
<evidence type="ECO:0000256" key="7">
    <source>
        <dbReference type="ARBA" id="ARBA00022989"/>
    </source>
</evidence>
<dbReference type="OMA" id="MWKALHN"/>
<accession>A0A158QL13</accession>
<evidence type="ECO:0000313" key="13">
    <source>
        <dbReference type="WBParaSite" id="HPLM_0000561801-mRNA-1"/>
    </source>
</evidence>
<evidence type="ECO:0000313" key="12">
    <source>
        <dbReference type="Proteomes" id="UP000268014"/>
    </source>
</evidence>
<evidence type="ECO:0000256" key="9">
    <source>
        <dbReference type="ARBA" id="ARBA00023136"/>
    </source>
</evidence>
<dbReference type="GO" id="GO:0008194">
    <property type="term" value="F:UDP-glycosyltransferase activity"/>
    <property type="evidence" value="ECO:0007669"/>
    <property type="project" value="TreeGrafter"/>
</dbReference>
<keyword evidence="8 10" id="KW-0333">Golgi apparatus</keyword>
<dbReference type="GO" id="GO:0016758">
    <property type="term" value="F:hexosyltransferase activity"/>
    <property type="evidence" value="ECO:0007669"/>
    <property type="project" value="InterPro"/>
</dbReference>
<evidence type="ECO:0000256" key="6">
    <source>
        <dbReference type="ARBA" id="ARBA00022968"/>
    </source>
</evidence>
<evidence type="ECO:0000313" key="11">
    <source>
        <dbReference type="EMBL" id="VDO26538.1"/>
    </source>
</evidence>
<evidence type="ECO:0000256" key="4">
    <source>
        <dbReference type="ARBA" id="ARBA00022679"/>
    </source>
</evidence>
<organism evidence="13">
    <name type="scientific">Haemonchus placei</name>
    <name type="common">Barber's pole worm</name>
    <dbReference type="NCBI Taxonomy" id="6290"/>
    <lineage>
        <taxon>Eukaryota</taxon>
        <taxon>Metazoa</taxon>
        <taxon>Ecdysozoa</taxon>
        <taxon>Nematoda</taxon>
        <taxon>Chromadorea</taxon>
        <taxon>Rhabditida</taxon>
        <taxon>Rhabditina</taxon>
        <taxon>Rhabditomorpha</taxon>
        <taxon>Strongyloidea</taxon>
        <taxon>Trichostrongylidae</taxon>
        <taxon>Haemonchus</taxon>
    </lineage>
</organism>
<dbReference type="Proteomes" id="UP000268014">
    <property type="component" value="Unassembled WGS sequence"/>
</dbReference>
<keyword evidence="12" id="KW-1185">Reference proteome</keyword>
<keyword evidence="6" id="KW-0735">Signal-anchor</keyword>
<sequence>MGRNAIRKTWGARRRFEYVQTLFVVGQGVEDNGRELVQEEVDKHDDILYVDLIDSYRNNTRKFIHSIIFGFEPGNGCQSPDFLLLVDDDYMVNSVPVALLNLYLYFQLYEGWMFNTTPFRFRFHKHYTSLEMYPFDRYPPYISAGAVLMSHNTVAHFYHIYPFDDVYAGILAYLLQIHPRHNEAFVFWTRPIDAKEWKNGDVLVAHGYSPNQLLYEYNDVIQTA</sequence>
<keyword evidence="3 10" id="KW-0328">Glycosyltransferase</keyword>
<comment type="subcellular location">
    <subcellularLocation>
        <location evidence="1 10">Golgi apparatus membrane</location>
        <topology evidence="1 10">Single-pass type II membrane protein</topology>
    </subcellularLocation>
</comment>
<evidence type="ECO:0000256" key="8">
    <source>
        <dbReference type="ARBA" id="ARBA00023034"/>
    </source>
</evidence>
<dbReference type="GO" id="GO:0006493">
    <property type="term" value="P:protein O-linked glycosylation"/>
    <property type="evidence" value="ECO:0007669"/>
    <property type="project" value="TreeGrafter"/>
</dbReference>
<dbReference type="STRING" id="6290.A0A158QL13"/>
<proteinExistence type="inferred from homology"/>
<protein>
    <recommendedName>
        <fullName evidence="10">Hexosyltransferase</fullName>
        <ecNumber evidence="10">2.4.1.-</ecNumber>
    </recommendedName>
</protein>
<dbReference type="WBParaSite" id="HPLM_0000561801-mRNA-1">
    <property type="protein sequence ID" value="HPLM_0000561801-mRNA-1"/>
    <property type="gene ID" value="HPLM_0000561801"/>
</dbReference>
<keyword evidence="7" id="KW-1133">Transmembrane helix</keyword>
<dbReference type="GO" id="GO:0000139">
    <property type="term" value="C:Golgi membrane"/>
    <property type="evidence" value="ECO:0007669"/>
    <property type="project" value="UniProtKB-SubCell"/>
</dbReference>
<reference evidence="13" key="1">
    <citation type="submission" date="2016-04" db="UniProtKB">
        <authorList>
            <consortium name="WormBaseParasite"/>
        </authorList>
    </citation>
    <scope>IDENTIFICATION</scope>
</reference>
<dbReference type="EMBL" id="UZAF01016365">
    <property type="protein sequence ID" value="VDO26538.1"/>
    <property type="molecule type" value="Genomic_DNA"/>
</dbReference>
<evidence type="ECO:0000256" key="1">
    <source>
        <dbReference type="ARBA" id="ARBA00004323"/>
    </source>
</evidence>
<keyword evidence="9" id="KW-0472">Membrane</keyword>
<dbReference type="AlphaFoldDB" id="A0A158QL13"/>
<name>A0A158QL13_HAEPC</name>
<evidence type="ECO:0000256" key="2">
    <source>
        <dbReference type="ARBA" id="ARBA00008661"/>
    </source>
</evidence>
<gene>
    <name evidence="11" type="ORF">HPLM_LOCUS5610</name>
</gene>